<feature type="domain" description="SnoaL-like" evidence="1">
    <location>
        <begin position="10"/>
        <end position="114"/>
    </location>
</feature>
<dbReference type="Gene3D" id="3.10.450.50">
    <property type="match status" value="1"/>
</dbReference>
<accession>A0A916J506</accession>
<gene>
    <name evidence="2" type="ORF">GTOL_12677</name>
</gene>
<dbReference type="InterPro" id="IPR037401">
    <property type="entry name" value="SnoaL-like"/>
</dbReference>
<name>A0A916J506_9PROT</name>
<comment type="caution">
    <text evidence="2">The sequence shown here is derived from an EMBL/GenBank/DDBJ whole genome shotgun (WGS) entry which is preliminary data.</text>
</comment>
<keyword evidence="3" id="KW-1185">Reference proteome</keyword>
<dbReference type="RefSeq" id="WP_220636607.1">
    <property type="nucleotide sequence ID" value="NZ_CAJQUM010000001.1"/>
</dbReference>
<evidence type="ECO:0000313" key="3">
    <source>
        <dbReference type="Proteomes" id="UP000742786"/>
    </source>
</evidence>
<dbReference type="Pfam" id="PF12680">
    <property type="entry name" value="SnoaL_2"/>
    <property type="match status" value="1"/>
</dbReference>
<evidence type="ECO:0000259" key="1">
    <source>
        <dbReference type="Pfam" id="PF12680"/>
    </source>
</evidence>
<proteinExistence type="predicted"/>
<dbReference type="EMBL" id="CAJQUM010000001">
    <property type="protein sequence ID" value="CAG4884794.1"/>
    <property type="molecule type" value="Genomic_DNA"/>
</dbReference>
<sequence>MSIEANKQVVTKFWAAFSVSDFDTALTLLGEDLKWWVAGDFAISGTYSKKQFGDLVKGLLDDVPKGIRVTPQIMTAEEDRVAMVAESYGKRKNGKIYNNKYHILHFIRDGKIIEAREYMDTKHCNEILCS</sequence>
<dbReference type="PANTHER" id="PTHR41252">
    <property type="entry name" value="BLR2505 PROTEIN"/>
    <property type="match status" value="1"/>
</dbReference>
<reference evidence="2" key="1">
    <citation type="submission" date="2021-04" db="EMBL/GenBank/DDBJ databases">
        <authorList>
            <person name="Hornung B."/>
        </authorList>
    </citation>
    <scope>NUCLEOTIDE SEQUENCE</scope>
    <source>
        <strain evidence="2">G5G6</strain>
    </source>
</reference>
<dbReference type="PANTHER" id="PTHR41252:SF1">
    <property type="entry name" value="BLR2505 PROTEIN"/>
    <property type="match status" value="1"/>
</dbReference>
<dbReference type="SUPFAM" id="SSF54427">
    <property type="entry name" value="NTF2-like"/>
    <property type="match status" value="1"/>
</dbReference>
<dbReference type="AlphaFoldDB" id="A0A916J506"/>
<dbReference type="InterPro" id="IPR032710">
    <property type="entry name" value="NTF2-like_dom_sf"/>
</dbReference>
<evidence type="ECO:0000313" key="2">
    <source>
        <dbReference type="EMBL" id="CAG4884794.1"/>
    </source>
</evidence>
<organism evidence="2 3">
    <name type="scientific">Georgfuchsia toluolica</name>
    <dbReference type="NCBI Taxonomy" id="424218"/>
    <lineage>
        <taxon>Bacteria</taxon>
        <taxon>Pseudomonadati</taxon>
        <taxon>Pseudomonadota</taxon>
        <taxon>Betaproteobacteria</taxon>
        <taxon>Nitrosomonadales</taxon>
        <taxon>Sterolibacteriaceae</taxon>
        <taxon>Georgfuchsia</taxon>
    </lineage>
</organism>
<dbReference type="Proteomes" id="UP000742786">
    <property type="component" value="Unassembled WGS sequence"/>
</dbReference>
<protein>
    <recommendedName>
        <fullName evidence="1">SnoaL-like domain-containing protein</fullName>
    </recommendedName>
</protein>